<keyword evidence="1" id="KW-1133">Transmembrane helix</keyword>
<dbReference type="GO" id="GO:0030420">
    <property type="term" value="P:establishment of competence for transformation"/>
    <property type="evidence" value="ECO:0007669"/>
    <property type="project" value="InterPro"/>
</dbReference>
<keyword evidence="3" id="KW-1185">Reference proteome</keyword>
<proteinExistence type="predicted"/>
<dbReference type="AlphaFoldDB" id="A0A2V3VEH3"/>
<dbReference type="InterPro" id="IPR016785">
    <property type="entry name" value="ComGD"/>
</dbReference>
<protein>
    <submittedName>
        <fullName evidence="2">Competence protein ComGD</fullName>
    </submittedName>
</protein>
<dbReference type="OrthoDB" id="1653576at2"/>
<dbReference type="SUPFAM" id="SSF54523">
    <property type="entry name" value="Pili subunits"/>
    <property type="match status" value="1"/>
</dbReference>
<dbReference type="EMBL" id="QJJQ01000031">
    <property type="protein sequence ID" value="PXW80030.1"/>
    <property type="molecule type" value="Genomic_DNA"/>
</dbReference>
<dbReference type="InterPro" id="IPR045584">
    <property type="entry name" value="Pilin-like"/>
</dbReference>
<organism evidence="2 3">
    <name type="scientific">Pseudogracilibacillus auburnensis</name>
    <dbReference type="NCBI Taxonomy" id="1494959"/>
    <lineage>
        <taxon>Bacteria</taxon>
        <taxon>Bacillati</taxon>
        <taxon>Bacillota</taxon>
        <taxon>Bacilli</taxon>
        <taxon>Bacillales</taxon>
        <taxon>Bacillaceae</taxon>
        <taxon>Pseudogracilibacillus</taxon>
    </lineage>
</organism>
<dbReference type="NCBIfam" id="NF040982">
    <property type="entry name" value="ComGD"/>
    <property type="match status" value="1"/>
</dbReference>
<keyword evidence="1" id="KW-0812">Transmembrane</keyword>
<evidence type="ECO:0000256" key="1">
    <source>
        <dbReference type="SAM" id="Phobius"/>
    </source>
</evidence>
<dbReference type="PIRSF" id="PIRSF021292">
    <property type="entry name" value="Competence_ComGD"/>
    <property type="match status" value="1"/>
</dbReference>
<gene>
    <name evidence="2" type="ORF">DFR56_13113</name>
</gene>
<sequence>MKEVKGFTFIELVFVLFIISLLTFLVIPGLFSTLKKQQTKQFFTTFDADILYIQNSALGTQQHVRILFEEDYYVIRNNRTKEAIKRYYPEHISRITKSNNRISFNDSGTVISPFSYRFEDETTTYKIVFPLGKGRHYIEEQ</sequence>
<name>A0A2V3VEH3_9BACI</name>
<keyword evidence="1" id="KW-0472">Membrane</keyword>
<dbReference type="Proteomes" id="UP000247978">
    <property type="component" value="Unassembled WGS sequence"/>
</dbReference>
<dbReference type="RefSeq" id="WP_110397681.1">
    <property type="nucleotide sequence ID" value="NZ_JBHUHB010000001.1"/>
</dbReference>
<evidence type="ECO:0000313" key="3">
    <source>
        <dbReference type="Proteomes" id="UP000247978"/>
    </source>
</evidence>
<reference evidence="2 3" key="1">
    <citation type="submission" date="2018-05" db="EMBL/GenBank/DDBJ databases">
        <title>Genomic Encyclopedia of Type Strains, Phase IV (KMG-IV): sequencing the most valuable type-strain genomes for metagenomic binning, comparative biology and taxonomic classification.</title>
        <authorList>
            <person name="Goeker M."/>
        </authorList>
    </citation>
    <scope>NUCLEOTIDE SEQUENCE [LARGE SCALE GENOMIC DNA]</scope>
    <source>
        <strain evidence="2 3">DSM 28556</strain>
    </source>
</reference>
<comment type="caution">
    <text evidence="2">The sequence shown here is derived from an EMBL/GenBank/DDBJ whole genome shotgun (WGS) entry which is preliminary data.</text>
</comment>
<feature type="transmembrane region" description="Helical" evidence="1">
    <location>
        <begin position="12"/>
        <end position="31"/>
    </location>
</feature>
<evidence type="ECO:0000313" key="2">
    <source>
        <dbReference type="EMBL" id="PXW80030.1"/>
    </source>
</evidence>
<accession>A0A2V3VEH3</accession>